<dbReference type="GO" id="GO:0046872">
    <property type="term" value="F:metal ion binding"/>
    <property type="evidence" value="ECO:0007669"/>
    <property type="project" value="UniProtKB-KW"/>
</dbReference>
<gene>
    <name evidence="7" type="ORF">SAMN05421756_10342</name>
</gene>
<accession>A0A1H9ESW3</accession>
<dbReference type="PANTHER" id="PTHR30468:SF1">
    <property type="entry name" value="ALPHA-KETOGLUTARATE-DEPENDENT SULFONATE DIOXYGENASE"/>
    <property type="match status" value="1"/>
</dbReference>
<evidence type="ECO:0000256" key="4">
    <source>
        <dbReference type="ARBA" id="ARBA00023002"/>
    </source>
</evidence>
<keyword evidence="5" id="KW-0408">Iron</keyword>
<evidence type="ECO:0000256" key="5">
    <source>
        <dbReference type="ARBA" id="ARBA00023004"/>
    </source>
</evidence>
<dbReference type="OrthoDB" id="581608at2"/>
<dbReference type="InterPro" id="IPR042098">
    <property type="entry name" value="TauD-like_sf"/>
</dbReference>
<protein>
    <submittedName>
        <fullName evidence="7">Taurine dioxygenase</fullName>
    </submittedName>
</protein>
<evidence type="ECO:0000313" key="8">
    <source>
        <dbReference type="Proteomes" id="UP000198504"/>
    </source>
</evidence>
<sequence>MIITRTEPLGARVEDVDLAHLAEEDVPALVELLAEQGVVVFSGQRLDDAAFTAFLRRFGRLVFTVGETPVPGHPDLNVISNVGRTTAPRSTFHVDSSYFAAPPAYTALRTVSIPTQGGQTEFTNQYRAYESLEPALRDRLEGLTLTHVVTGVELSEGDESAAVHPLLRRHPVSGRVALYLTTPARCARISGLDEDETRALVAQLYAHSTRPDNVHRHTWAAGDVVMWDNGCVLHRADHSGVVGDRVMHRGMATGYAAAGDAGLAA</sequence>
<evidence type="ECO:0000256" key="3">
    <source>
        <dbReference type="ARBA" id="ARBA00022964"/>
    </source>
</evidence>
<dbReference type="InterPro" id="IPR003819">
    <property type="entry name" value="TauD/TfdA-like"/>
</dbReference>
<keyword evidence="4" id="KW-0560">Oxidoreductase</keyword>
<keyword evidence="2" id="KW-0479">Metal-binding</keyword>
<dbReference type="Pfam" id="PF02668">
    <property type="entry name" value="TauD"/>
    <property type="match status" value="1"/>
</dbReference>
<keyword evidence="3 7" id="KW-0223">Dioxygenase</keyword>
<dbReference type="SUPFAM" id="SSF51197">
    <property type="entry name" value="Clavaminate synthase-like"/>
    <property type="match status" value="1"/>
</dbReference>
<reference evidence="8" key="1">
    <citation type="submission" date="2016-10" db="EMBL/GenBank/DDBJ databases">
        <authorList>
            <person name="Varghese N."/>
            <person name="Submissions S."/>
        </authorList>
    </citation>
    <scope>NUCLEOTIDE SEQUENCE [LARGE SCALE GENOMIC DNA]</scope>
    <source>
        <strain evidence="8">CGMCC 4.6856</strain>
    </source>
</reference>
<organism evidence="7 8">
    <name type="scientific">Microlunatus flavus</name>
    <dbReference type="NCBI Taxonomy" id="1036181"/>
    <lineage>
        <taxon>Bacteria</taxon>
        <taxon>Bacillati</taxon>
        <taxon>Actinomycetota</taxon>
        <taxon>Actinomycetes</taxon>
        <taxon>Propionibacteriales</taxon>
        <taxon>Propionibacteriaceae</taxon>
        <taxon>Microlunatus</taxon>
    </lineage>
</organism>
<evidence type="ECO:0000256" key="1">
    <source>
        <dbReference type="ARBA" id="ARBA00005896"/>
    </source>
</evidence>
<dbReference type="Gene3D" id="3.60.130.10">
    <property type="entry name" value="Clavaminate synthase-like"/>
    <property type="match status" value="1"/>
</dbReference>
<evidence type="ECO:0000313" key="7">
    <source>
        <dbReference type="EMBL" id="SEQ28836.1"/>
    </source>
</evidence>
<evidence type="ECO:0000256" key="2">
    <source>
        <dbReference type="ARBA" id="ARBA00022723"/>
    </source>
</evidence>
<dbReference type="STRING" id="1036181.SAMN05421756_10342"/>
<evidence type="ECO:0000259" key="6">
    <source>
        <dbReference type="Pfam" id="PF02668"/>
    </source>
</evidence>
<dbReference type="GO" id="GO:0006790">
    <property type="term" value="P:sulfur compound metabolic process"/>
    <property type="evidence" value="ECO:0007669"/>
    <property type="project" value="TreeGrafter"/>
</dbReference>
<proteinExistence type="inferred from homology"/>
<feature type="domain" description="TauD/TfdA-like" evidence="6">
    <location>
        <begin position="8"/>
        <end position="250"/>
    </location>
</feature>
<dbReference type="Proteomes" id="UP000198504">
    <property type="component" value="Unassembled WGS sequence"/>
</dbReference>
<comment type="similarity">
    <text evidence="1">Belongs to the TfdA dioxygenase family.</text>
</comment>
<dbReference type="AlphaFoldDB" id="A0A1H9ESW3"/>
<dbReference type="PANTHER" id="PTHR30468">
    <property type="entry name" value="ALPHA-KETOGLUTARATE-DEPENDENT SULFONATE DIOXYGENASE"/>
    <property type="match status" value="1"/>
</dbReference>
<keyword evidence="8" id="KW-1185">Reference proteome</keyword>
<name>A0A1H9ESW3_9ACTN</name>
<dbReference type="EMBL" id="FOFA01000003">
    <property type="protein sequence ID" value="SEQ28836.1"/>
    <property type="molecule type" value="Genomic_DNA"/>
</dbReference>
<dbReference type="GO" id="GO:0005737">
    <property type="term" value="C:cytoplasm"/>
    <property type="evidence" value="ECO:0007669"/>
    <property type="project" value="TreeGrafter"/>
</dbReference>
<dbReference type="RefSeq" id="WP_091178642.1">
    <property type="nucleotide sequence ID" value="NZ_FOFA01000003.1"/>
</dbReference>
<dbReference type="GO" id="GO:0000908">
    <property type="term" value="F:taurine dioxygenase activity"/>
    <property type="evidence" value="ECO:0007669"/>
    <property type="project" value="TreeGrafter"/>
</dbReference>
<dbReference type="InterPro" id="IPR051323">
    <property type="entry name" value="AtsK-like"/>
</dbReference>